<dbReference type="Proteomes" id="UP000054350">
    <property type="component" value="Unassembled WGS sequence"/>
</dbReference>
<evidence type="ECO:0000256" key="1">
    <source>
        <dbReference type="SAM" id="MobiDB-lite"/>
    </source>
</evidence>
<sequence length="635" mass="70521">MSLIAPCHLCLAGVRSHPRPLFPKLRGDCTLVTMIKHYLKEHSRATPADLCPSTAKCPACDGSGNTCECDASPFRAAGLADEIAHRIQVMGVVEPFSKTLFTKVTELLIAHEHRAGPVLPLETRAQTPEPAGRKRPAVIDLSDSDDDDSDMGTASEGNVKLDDEDPEGEVEDFLFSNALDEIKFNPVFVAYAAARTDQDKEHAEKVWGVPVAAPRRQGPGSRRGSRAAPGHAIQIIDSDDEERNNDEDSDGLANGDRVLIPGKKRRGRNKAIPSRAATSMRASRRRAVPAVPAEPSYTDCESSSDHLDLDEIDDFRAMQEEYGVITLEDPTAVYDPQLRSCTFTNTIARLSERPFWFTRIPPPLHRQRLRADTEWHVPHAQPPRMDVPITFARELASIATYAERAGMQIAKTHADVPLLGEYDRARPETPKPFTKADRTVPRSWAHARYWLTASPDVRNPDMARTVCRKGPNVWPSKMPPQVPDERTVASDLEQVRFWAEQVFEMVDMIPEAAGMRVRWGEEEPGLVVEVENGGDNVEEVATTVKVVNELVAWCFWLRELGAKASTLVAEERRCTPVVEEPREPVVEEPREPVVEEEEEANGEVIYISSDEDDAILEELGGSFDYGTDDDEGADD</sequence>
<organism evidence="2 3">
    <name type="scientific">Allomyces macrogynus (strain ATCC 38327)</name>
    <name type="common">Allomyces javanicus var. macrogynus</name>
    <dbReference type="NCBI Taxonomy" id="578462"/>
    <lineage>
        <taxon>Eukaryota</taxon>
        <taxon>Fungi</taxon>
        <taxon>Fungi incertae sedis</taxon>
        <taxon>Blastocladiomycota</taxon>
        <taxon>Blastocladiomycetes</taxon>
        <taxon>Blastocladiales</taxon>
        <taxon>Blastocladiaceae</taxon>
        <taxon>Allomyces</taxon>
    </lineage>
</organism>
<reference evidence="3" key="2">
    <citation type="submission" date="2009-11" db="EMBL/GenBank/DDBJ databases">
        <title>The Genome Sequence of Allomyces macrogynus strain ATCC 38327.</title>
        <authorList>
            <consortium name="The Broad Institute Genome Sequencing Platform"/>
            <person name="Russ C."/>
            <person name="Cuomo C."/>
            <person name="Shea T."/>
            <person name="Young S.K."/>
            <person name="Zeng Q."/>
            <person name="Koehrsen M."/>
            <person name="Haas B."/>
            <person name="Borodovsky M."/>
            <person name="Guigo R."/>
            <person name="Alvarado L."/>
            <person name="Berlin A."/>
            <person name="Borenstein D."/>
            <person name="Chen Z."/>
            <person name="Engels R."/>
            <person name="Freedman E."/>
            <person name="Gellesch M."/>
            <person name="Goldberg J."/>
            <person name="Griggs A."/>
            <person name="Gujja S."/>
            <person name="Heiman D."/>
            <person name="Hepburn T."/>
            <person name="Howarth C."/>
            <person name="Jen D."/>
            <person name="Larson L."/>
            <person name="Lewis B."/>
            <person name="Mehta T."/>
            <person name="Park D."/>
            <person name="Pearson M."/>
            <person name="Roberts A."/>
            <person name="Saif S."/>
            <person name="Shenoy N."/>
            <person name="Sisk P."/>
            <person name="Stolte C."/>
            <person name="Sykes S."/>
            <person name="Walk T."/>
            <person name="White J."/>
            <person name="Yandava C."/>
            <person name="Burger G."/>
            <person name="Gray M.W."/>
            <person name="Holland P.W.H."/>
            <person name="King N."/>
            <person name="Lang F.B.F."/>
            <person name="Roger A.J."/>
            <person name="Ruiz-Trillo I."/>
            <person name="Lander E."/>
            <person name="Nusbaum C."/>
        </authorList>
    </citation>
    <scope>NUCLEOTIDE SEQUENCE [LARGE SCALE GENOMIC DNA]</scope>
    <source>
        <strain evidence="3">ATCC 38327</strain>
    </source>
</reference>
<dbReference type="OrthoDB" id="5579436at2759"/>
<reference evidence="2 3" key="1">
    <citation type="submission" date="2009-11" db="EMBL/GenBank/DDBJ databases">
        <title>Annotation of Allomyces macrogynus ATCC 38327.</title>
        <authorList>
            <consortium name="The Broad Institute Genome Sequencing Platform"/>
            <person name="Russ C."/>
            <person name="Cuomo C."/>
            <person name="Burger G."/>
            <person name="Gray M.W."/>
            <person name="Holland P.W.H."/>
            <person name="King N."/>
            <person name="Lang F.B.F."/>
            <person name="Roger A.J."/>
            <person name="Ruiz-Trillo I."/>
            <person name="Young S.K."/>
            <person name="Zeng Q."/>
            <person name="Gargeya S."/>
            <person name="Fitzgerald M."/>
            <person name="Haas B."/>
            <person name="Abouelleil A."/>
            <person name="Alvarado L."/>
            <person name="Arachchi H.M."/>
            <person name="Berlin A."/>
            <person name="Chapman S.B."/>
            <person name="Gearin G."/>
            <person name="Goldberg J."/>
            <person name="Griggs A."/>
            <person name="Gujja S."/>
            <person name="Hansen M."/>
            <person name="Heiman D."/>
            <person name="Howarth C."/>
            <person name="Larimer J."/>
            <person name="Lui A."/>
            <person name="MacDonald P.J.P."/>
            <person name="McCowen C."/>
            <person name="Montmayeur A."/>
            <person name="Murphy C."/>
            <person name="Neiman D."/>
            <person name="Pearson M."/>
            <person name="Priest M."/>
            <person name="Roberts A."/>
            <person name="Saif S."/>
            <person name="Shea T."/>
            <person name="Sisk P."/>
            <person name="Stolte C."/>
            <person name="Sykes S."/>
            <person name="Wortman J."/>
            <person name="Nusbaum C."/>
            <person name="Birren B."/>
        </authorList>
    </citation>
    <scope>NUCLEOTIDE SEQUENCE [LARGE SCALE GENOMIC DNA]</scope>
    <source>
        <strain evidence="2 3">ATCC 38327</strain>
    </source>
</reference>
<protein>
    <submittedName>
        <fullName evidence="2">Uncharacterized protein</fullName>
    </submittedName>
</protein>
<keyword evidence="3" id="KW-1185">Reference proteome</keyword>
<dbReference type="AlphaFoldDB" id="A0A0L0T277"/>
<feature type="region of interest" description="Disordered" evidence="1">
    <location>
        <begin position="583"/>
        <end position="602"/>
    </location>
</feature>
<feature type="region of interest" description="Disordered" evidence="1">
    <location>
        <begin position="119"/>
        <end position="167"/>
    </location>
</feature>
<dbReference type="VEuPathDB" id="FungiDB:AMAG_13486"/>
<accession>A0A0L0T277</accession>
<gene>
    <name evidence="2" type="ORF">AMAG_13486</name>
</gene>
<feature type="compositionally biased region" description="Low complexity" evidence="1">
    <location>
        <begin position="212"/>
        <end position="230"/>
    </location>
</feature>
<proteinExistence type="predicted"/>
<evidence type="ECO:0000313" key="2">
    <source>
        <dbReference type="EMBL" id="KNE68846.1"/>
    </source>
</evidence>
<feature type="compositionally biased region" description="Basic and acidic residues" evidence="1">
    <location>
        <begin position="583"/>
        <end position="593"/>
    </location>
</feature>
<dbReference type="EMBL" id="GG745358">
    <property type="protein sequence ID" value="KNE68846.1"/>
    <property type="molecule type" value="Genomic_DNA"/>
</dbReference>
<name>A0A0L0T277_ALLM3</name>
<feature type="region of interest" description="Disordered" evidence="1">
    <location>
        <begin position="199"/>
        <end position="305"/>
    </location>
</feature>
<feature type="compositionally biased region" description="Acidic residues" evidence="1">
    <location>
        <begin position="237"/>
        <end position="250"/>
    </location>
</feature>
<evidence type="ECO:0000313" key="3">
    <source>
        <dbReference type="Proteomes" id="UP000054350"/>
    </source>
</evidence>